<sequence>MSQHDGHVRRENEWKLLEEIVKTFKPFDELTTYFSEIKYDTLSVVNTSIEALKLEFYGSTMLNEIEGNISDNGIYKNKI</sequence>
<gene>
    <name evidence="1" type="ORF">C2G38_2213390</name>
</gene>
<name>A0A397UF31_9GLOM</name>
<reference evidence="1 2" key="1">
    <citation type="submission" date="2018-06" db="EMBL/GenBank/DDBJ databases">
        <title>Comparative genomics reveals the genomic features of Rhizophagus irregularis, R. cerebriforme, R. diaphanum and Gigaspora rosea, and their symbiotic lifestyle signature.</title>
        <authorList>
            <person name="Morin E."/>
            <person name="San Clemente H."/>
            <person name="Chen E.C.H."/>
            <person name="De La Providencia I."/>
            <person name="Hainaut M."/>
            <person name="Kuo A."/>
            <person name="Kohler A."/>
            <person name="Murat C."/>
            <person name="Tang N."/>
            <person name="Roy S."/>
            <person name="Loubradou J."/>
            <person name="Henrissat B."/>
            <person name="Grigoriev I.V."/>
            <person name="Corradi N."/>
            <person name="Roux C."/>
            <person name="Martin F.M."/>
        </authorList>
    </citation>
    <scope>NUCLEOTIDE SEQUENCE [LARGE SCALE GENOMIC DNA]</scope>
    <source>
        <strain evidence="1 2">DAOM 194757</strain>
    </source>
</reference>
<accession>A0A397UF31</accession>
<dbReference type="Proteomes" id="UP000266673">
    <property type="component" value="Unassembled WGS sequence"/>
</dbReference>
<dbReference type="EMBL" id="QKWP01001600">
    <property type="protein sequence ID" value="RIB07788.1"/>
    <property type="molecule type" value="Genomic_DNA"/>
</dbReference>
<dbReference type="OrthoDB" id="2430528at2759"/>
<keyword evidence="2" id="KW-1185">Reference proteome</keyword>
<evidence type="ECO:0000313" key="2">
    <source>
        <dbReference type="Proteomes" id="UP000266673"/>
    </source>
</evidence>
<comment type="caution">
    <text evidence="1">The sequence shown here is derived from an EMBL/GenBank/DDBJ whole genome shotgun (WGS) entry which is preliminary data.</text>
</comment>
<evidence type="ECO:0000313" key="1">
    <source>
        <dbReference type="EMBL" id="RIB07788.1"/>
    </source>
</evidence>
<protein>
    <submittedName>
        <fullName evidence="1">Uncharacterized protein</fullName>
    </submittedName>
</protein>
<organism evidence="1 2">
    <name type="scientific">Gigaspora rosea</name>
    <dbReference type="NCBI Taxonomy" id="44941"/>
    <lineage>
        <taxon>Eukaryota</taxon>
        <taxon>Fungi</taxon>
        <taxon>Fungi incertae sedis</taxon>
        <taxon>Mucoromycota</taxon>
        <taxon>Glomeromycotina</taxon>
        <taxon>Glomeromycetes</taxon>
        <taxon>Diversisporales</taxon>
        <taxon>Gigasporaceae</taxon>
        <taxon>Gigaspora</taxon>
    </lineage>
</organism>
<dbReference type="AlphaFoldDB" id="A0A397UF31"/>
<proteinExistence type="predicted"/>